<evidence type="ECO:0000313" key="6">
    <source>
        <dbReference type="Proteomes" id="UP000242164"/>
    </source>
</evidence>
<feature type="domain" description="ABC transporter" evidence="4">
    <location>
        <begin position="3"/>
        <end position="223"/>
    </location>
</feature>
<name>A0AAX2CLR4_9BACI</name>
<dbReference type="CDD" id="cd03230">
    <property type="entry name" value="ABC_DR_subfamily_A"/>
    <property type="match status" value="1"/>
</dbReference>
<dbReference type="PANTHER" id="PTHR42939">
    <property type="entry name" value="ABC TRANSPORTER ATP-BINDING PROTEIN ALBC-RELATED"/>
    <property type="match status" value="1"/>
</dbReference>
<dbReference type="SMART" id="SM00382">
    <property type="entry name" value="AAA"/>
    <property type="match status" value="1"/>
</dbReference>
<sequence length="297" mass="33818">MLLELKEIQKKYGKQLILENIHLSIPQGQAVAIVGGNGTGKSTLLKIIAGFIHPTAGTIYKESSIKIGYVPEQFPEDIRFTLEDYLYHLGRIHHLSKEHLQSKIPSLLGIFHLQHANHSVIRNFSKGMKQRTNIMQALLSDVDILMLDEPLSGLDLKSQQKLEHILLTLKEQGLTILFTCHEKQLLVSLADRIVTIANHTIAEDKLLVTDITQKEHIYIEAIVPHTFSISELQKQPGYIHVTYAVKQHLIQLHIKKTYTNDILHYLLHNNASITLLQPKSLKQKEDFYDCTHSLQLS</sequence>
<dbReference type="InterPro" id="IPR027417">
    <property type="entry name" value="P-loop_NTPase"/>
</dbReference>
<dbReference type="GO" id="GO:0016887">
    <property type="term" value="F:ATP hydrolysis activity"/>
    <property type="evidence" value="ECO:0007669"/>
    <property type="project" value="InterPro"/>
</dbReference>
<dbReference type="GO" id="GO:0005524">
    <property type="term" value="F:ATP binding"/>
    <property type="evidence" value="ECO:0007669"/>
    <property type="project" value="UniProtKB-KW"/>
</dbReference>
<organism evidence="5 6">
    <name type="scientific">Bacillus cytotoxicus</name>
    <dbReference type="NCBI Taxonomy" id="580165"/>
    <lineage>
        <taxon>Bacteria</taxon>
        <taxon>Bacillati</taxon>
        <taxon>Bacillota</taxon>
        <taxon>Bacilli</taxon>
        <taxon>Bacillales</taxon>
        <taxon>Bacillaceae</taxon>
        <taxon>Bacillus</taxon>
        <taxon>Bacillus cereus group</taxon>
    </lineage>
</organism>
<evidence type="ECO:0000256" key="1">
    <source>
        <dbReference type="ARBA" id="ARBA00022448"/>
    </source>
</evidence>
<proteinExistence type="predicted"/>
<dbReference type="RefSeq" id="WP_012095884.1">
    <property type="nucleotide sequence ID" value="NZ_CP024101.1"/>
</dbReference>
<dbReference type="PROSITE" id="PS50893">
    <property type="entry name" value="ABC_TRANSPORTER_2"/>
    <property type="match status" value="1"/>
</dbReference>
<evidence type="ECO:0000259" key="4">
    <source>
        <dbReference type="PROSITE" id="PS50893"/>
    </source>
</evidence>
<evidence type="ECO:0000256" key="3">
    <source>
        <dbReference type="ARBA" id="ARBA00022840"/>
    </source>
</evidence>
<dbReference type="Proteomes" id="UP000242164">
    <property type="component" value="Unassembled WGS sequence"/>
</dbReference>
<dbReference type="GeneID" id="33898663"/>
<gene>
    <name evidence="5" type="ORF">BCB44BAC_03840</name>
</gene>
<evidence type="ECO:0000313" key="5">
    <source>
        <dbReference type="EMBL" id="SCM03523.1"/>
    </source>
</evidence>
<dbReference type="PANTHER" id="PTHR42939:SF1">
    <property type="entry name" value="ABC TRANSPORTER ATP-BINDING PROTEIN ALBC-RELATED"/>
    <property type="match status" value="1"/>
</dbReference>
<dbReference type="InterPro" id="IPR051782">
    <property type="entry name" value="ABC_Transporter_VariousFunc"/>
</dbReference>
<evidence type="ECO:0000256" key="2">
    <source>
        <dbReference type="ARBA" id="ARBA00022741"/>
    </source>
</evidence>
<reference evidence="5 6" key="1">
    <citation type="submission" date="2016-08" db="EMBL/GenBank/DDBJ databases">
        <authorList>
            <person name="Loux V."/>
            <person name="Rue O."/>
        </authorList>
    </citation>
    <scope>NUCLEOTIDE SEQUENCE [LARGE SCALE GENOMIC DNA]</scope>
    <source>
        <strain evidence="5 6">AFSSA_08CEB44bac</strain>
    </source>
</reference>
<dbReference type="InterPro" id="IPR003439">
    <property type="entry name" value="ABC_transporter-like_ATP-bd"/>
</dbReference>
<dbReference type="EMBL" id="FMIK01000051">
    <property type="protein sequence ID" value="SCM03523.1"/>
    <property type="molecule type" value="Genomic_DNA"/>
</dbReference>
<dbReference type="Pfam" id="PF00005">
    <property type="entry name" value="ABC_tran"/>
    <property type="match status" value="1"/>
</dbReference>
<keyword evidence="2" id="KW-0547">Nucleotide-binding</keyword>
<accession>A0AAX2CLR4</accession>
<keyword evidence="1" id="KW-0813">Transport</keyword>
<dbReference type="InterPro" id="IPR003593">
    <property type="entry name" value="AAA+_ATPase"/>
</dbReference>
<comment type="caution">
    <text evidence="5">The sequence shown here is derived from an EMBL/GenBank/DDBJ whole genome shotgun (WGS) entry which is preliminary data.</text>
</comment>
<dbReference type="SUPFAM" id="SSF52540">
    <property type="entry name" value="P-loop containing nucleoside triphosphate hydrolases"/>
    <property type="match status" value="1"/>
</dbReference>
<dbReference type="AlphaFoldDB" id="A0AAX2CLR4"/>
<protein>
    <submittedName>
        <fullName evidence="5">ABC transporter-related protein</fullName>
    </submittedName>
</protein>
<keyword evidence="3" id="KW-0067">ATP-binding</keyword>
<dbReference type="Gene3D" id="3.40.50.300">
    <property type="entry name" value="P-loop containing nucleotide triphosphate hydrolases"/>
    <property type="match status" value="1"/>
</dbReference>